<dbReference type="AlphaFoldDB" id="A0A7J9LQK9"/>
<gene>
    <name evidence="2" type="ORF">Goshw_024141</name>
</gene>
<dbReference type="EMBL" id="JABFAF010000007">
    <property type="protein sequence ID" value="MBA0861075.1"/>
    <property type="molecule type" value="Genomic_DNA"/>
</dbReference>
<dbReference type="InterPro" id="IPR026960">
    <property type="entry name" value="RVT-Znf"/>
</dbReference>
<evidence type="ECO:0000313" key="2">
    <source>
        <dbReference type="EMBL" id="MBA0861075.1"/>
    </source>
</evidence>
<proteinExistence type="predicted"/>
<evidence type="ECO:0000313" key="3">
    <source>
        <dbReference type="Proteomes" id="UP000593576"/>
    </source>
</evidence>
<keyword evidence="3" id="KW-1185">Reference proteome</keyword>
<comment type="caution">
    <text evidence="2">The sequence shown here is derived from an EMBL/GenBank/DDBJ whole genome shotgun (WGS) entry which is preliminary data.</text>
</comment>
<dbReference type="Pfam" id="PF13966">
    <property type="entry name" value="zf-RVT"/>
    <property type="match status" value="1"/>
</dbReference>
<organism evidence="2 3">
    <name type="scientific">Gossypium schwendimanii</name>
    <name type="common">Cotton</name>
    <dbReference type="NCBI Taxonomy" id="34291"/>
    <lineage>
        <taxon>Eukaryota</taxon>
        <taxon>Viridiplantae</taxon>
        <taxon>Streptophyta</taxon>
        <taxon>Embryophyta</taxon>
        <taxon>Tracheophyta</taxon>
        <taxon>Spermatophyta</taxon>
        <taxon>Magnoliopsida</taxon>
        <taxon>eudicotyledons</taxon>
        <taxon>Gunneridae</taxon>
        <taxon>Pentapetalae</taxon>
        <taxon>rosids</taxon>
        <taxon>malvids</taxon>
        <taxon>Malvales</taxon>
        <taxon>Malvaceae</taxon>
        <taxon>Malvoideae</taxon>
        <taxon>Gossypium</taxon>
    </lineage>
</organism>
<accession>A0A7J9LQK9</accession>
<evidence type="ECO:0000259" key="1">
    <source>
        <dbReference type="Pfam" id="PF13966"/>
    </source>
</evidence>
<protein>
    <recommendedName>
        <fullName evidence="1">Reverse transcriptase zinc-binding domain-containing protein</fullName>
    </recommendedName>
</protein>
<reference evidence="2 3" key="1">
    <citation type="journal article" date="2019" name="Genome Biol. Evol.">
        <title>Insights into the evolution of the New World diploid cottons (Gossypium, subgenus Houzingenia) based on genome sequencing.</title>
        <authorList>
            <person name="Grover C.E."/>
            <person name="Arick M.A. 2nd"/>
            <person name="Thrash A."/>
            <person name="Conover J.L."/>
            <person name="Sanders W.S."/>
            <person name="Peterson D.G."/>
            <person name="Frelichowski J.E."/>
            <person name="Scheffler J.A."/>
            <person name="Scheffler B.E."/>
            <person name="Wendel J.F."/>
        </authorList>
    </citation>
    <scope>NUCLEOTIDE SEQUENCE [LARGE SCALE GENOMIC DNA]</scope>
    <source>
        <strain evidence="2">1</strain>
        <tissue evidence="2">Leaf</tissue>
    </source>
</reference>
<dbReference type="OrthoDB" id="1001059at2759"/>
<name>A0A7J9LQK9_GOSSC</name>
<sequence>METIDRIVGISPPHPSSGLDRIIWEGTLTGSFSLKSAYGKLQERTWNLKEPICQLPLKFRGQQKVGFFPWLILKQHLLTNAERARRGVGIDNTCQVCRHGSEDVLHVLRDCLTVRDTWNKIIPVYKLSKFYSGSLIEWMTENLINRQFLYPKGNIDEIIKISYSWVKQYNSVPKSPVYRTRSIARVMCVTIMGSGFFYYNRYLGMCMVLDAELWGILDGLHLILERGYGSILIQTDNLEM</sequence>
<dbReference type="Proteomes" id="UP000593576">
    <property type="component" value="Unassembled WGS sequence"/>
</dbReference>
<feature type="non-terminal residue" evidence="2">
    <location>
        <position position="1"/>
    </location>
</feature>
<feature type="domain" description="Reverse transcriptase zinc-binding" evidence="1">
    <location>
        <begin position="32"/>
        <end position="118"/>
    </location>
</feature>